<dbReference type="EMBL" id="FNYA01000001">
    <property type="protein sequence ID" value="SEI47338.1"/>
    <property type="molecule type" value="Genomic_DNA"/>
</dbReference>
<proteinExistence type="predicted"/>
<protein>
    <recommendedName>
        <fullName evidence="3">Quinol monooxygenase YgiN</fullName>
    </recommendedName>
</protein>
<reference evidence="2" key="1">
    <citation type="submission" date="2016-10" db="EMBL/GenBank/DDBJ databases">
        <authorList>
            <person name="Varghese N."/>
            <person name="Submissions S."/>
        </authorList>
    </citation>
    <scope>NUCLEOTIDE SEQUENCE [LARGE SCALE GENOMIC DNA]</scope>
    <source>
        <strain evidence="2">DSM 17934</strain>
    </source>
</reference>
<keyword evidence="2" id="KW-1185">Reference proteome</keyword>
<dbReference type="Proteomes" id="UP000199702">
    <property type="component" value="Unassembled WGS sequence"/>
</dbReference>
<dbReference type="OrthoDB" id="8481042at2"/>
<evidence type="ECO:0008006" key="3">
    <source>
        <dbReference type="Google" id="ProtNLM"/>
    </source>
</evidence>
<name>A0A1H6QU61_9FLAO</name>
<organism evidence="1 2">
    <name type="scientific">Flavobacterium terrigena</name>
    <dbReference type="NCBI Taxonomy" id="402734"/>
    <lineage>
        <taxon>Bacteria</taxon>
        <taxon>Pseudomonadati</taxon>
        <taxon>Bacteroidota</taxon>
        <taxon>Flavobacteriia</taxon>
        <taxon>Flavobacteriales</taxon>
        <taxon>Flavobacteriaceae</taxon>
        <taxon>Flavobacterium</taxon>
    </lineage>
</organism>
<sequence>MINVIVSYQVKPEFVTENKLNIENFLNSFKSLDNNKFNYSVFLNTDGVTFTHVSNYQDEQIQKEVLNTPSFLEFQKKRDDSGLNDSHKVQVLEYIGSTNNII</sequence>
<evidence type="ECO:0000313" key="1">
    <source>
        <dbReference type="EMBL" id="SEI47338.1"/>
    </source>
</evidence>
<dbReference type="RefSeq" id="WP_091308292.1">
    <property type="nucleotide sequence ID" value="NZ_CBCSJU010000001.1"/>
</dbReference>
<evidence type="ECO:0000313" key="2">
    <source>
        <dbReference type="Proteomes" id="UP000199702"/>
    </source>
</evidence>
<dbReference type="AlphaFoldDB" id="A0A1H6QU61"/>
<dbReference type="Gene3D" id="3.30.70.100">
    <property type="match status" value="1"/>
</dbReference>
<gene>
    <name evidence="1" type="ORF">SAMN05660918_0796</name>
</gene>
<accession>A0A1H6QU61</accession>